<evidence type="ECO:0000256" key="6">
    <source>
        <dbReference type="ARBA" id="ARBA00022801"/>
    </source>
</evidence>
<feature type="binding site" evidence="10">
    <location>
        <position position="242"/>
    </location>
    <ligand>
        <name>K(+)</name>
        <dbReference type="ChEBI" id="CHEBI:29103"/>
    </ligand>
</feature>
<dbReference type="GO" id="GO:0005829">
    <property type="term" value="C:cytosol"/>
    <property type="evidence" value="ECO:0007669"/>
    <property type="project" value="TreeGrafter"/>
</dbReference>
<dbReference type="eggNOG" id="COG0486">
    <property type="taxonomic scope" value="Bacteria"/>
</dbReference>
<keyword evidence="6 10" id="KW-0378">Hydrolase</keyword>
<dbReference type="NCBIfam" id="TIGR00450">
    <property type="entry name" value="mnmE_trmE_thdF"/>
    <property type="match status" value="1"/>
</dbReference>
<dbReference type="CDD" id="cd14858">
    <property type="entry name" value="TrmE_N"/>
    <property type="match status" value="1"/>
</dbReference>
<dbReference type="AlphaFoldDB" id="F7NFW9"/>
<dbReference type="NCBIfam" id="NF003661">
    <property type="entry name" value="PRK05291.1-3"/>
    <property type="match status" value="1"/>
</dbReference>
<evidence type="ECO:0000313" key="14">
    <source>
        <dbReference type="Proteomes" id="UP000003240"/>
    </source>
</evidence>
<keyword evidence="3 10" id="KW-0819">tRNA processing</keyword>
<dbReference type="Pfam" id="PF10396">
    <property type="entry name" value="TrmE_N"/>
    <property type="match status" value="1"/>
</dbReference>
<dbReference type="HAMAP" id="MF_00379">
    <property type="entry name" value="GTPase_MnmE"/>
    <property type="match status" value="1"/>
</dbReference>
<feature type="domain" description="TrmE-type G" evidence="12">
    <location>
        <begin position="232"/>
        <end position="391"/>
    </location>
</feature>
<dbReference type="InterPro" id="IPR027417">
    <property type="entry name" value="P-loop_NTPase"/>
</dbReference>
<organism evidence="13 14">
    <name type="scientific">Acetonema longum DSM 6540</name>
    <dbReference type="NCBI Taxonomy" id="1009370"/>
    <lineage>
        <taxon>Bacteria</taxon>
        <taxon>Bacillati</taxon>
        <taxon>Bacillota</taxon>
        <taxon>Negativicutes</taxon>
        <taxon>Acetonemataceae</taxon>
        <taxon>Acetonema</taxon>
    </lineage>
</organism>
<dbReference type="PANTHER" id="PTHR42714">
    <property type="entry name" value="TRNA MODIFICATION GTPASE GTPBP3"/>
    <property type="match status" value="1"/>
</dbReference>
<dbReference type="FunFam" id="3.40.50.300:FF:000494">
    <property type="entry name" value="tRNA modification GTPase MnmE"/>
    <property type="match status" value="1"/>
</dbReference>
<feature type="binding site" evidence="10">
    <location>
        <position position="261"/>
    </location>
    <ligand>
        <name>K(+)</name>
        <dbReference type="ChEBI" id="CHEBI:29103"/>
    </ligand>
</feature>
<name>F7NFW9_9FIRM</name>
<comment type="cofactor">
    <cofactor evidence="10">
        <name>K(+)</name>
        <dbReference type="ChEBI" id="CHEBI:29103"/>
    </cofactor>
    <text evidence="10">Binds 1 potassium ion per subunit.</text>
</comment>
<feature type="binding site" evidence="10">
    <location>
        <begin position="261"/>
        <end position="267"/>
    </location>
    <ligand>
        <name>GTP</name>
        <dbReference type="ChEBI" id="CHEBI:37565"/>
    </ligand>
</feature>
<comment type="subunit">
    <text evidence="10">Homodimer. Heterotetramer of two MnmE and two MnmG subunits.</text>
</comment>
<dbReference type="Proteomes" id="UP000003240">
    <property type="component" value="Unassembled WGS sequence"/>
</dbReference>
<dbReference type="PANTHER" id="PTHR42714:SF2">
    <property type="entry name" value="TRNA MODIFICATION GTPASE GTPBP3, MITOCHONDRIAL"/>
    <property type="match status" value="1"/>
</dbReference>
<dbReference type="SUPFAM" id="SSF116878">
    <property type="entry name" value="TrmE connector domain"/>
    <property type="match status" value="1"/>
</dbReference>
<dbReference type="Pfam" id="PF01926">
    <property type="entry name" value="MMR_HSR1"/>
    <property type="match status" value="1"/>
</dbReference>
<reference evidence="13 14" key="1">
    <citation type="journal article" date="2011" name="EMBO J.">
        <title>Structural diversity of bacterial flagellar motors.</title>
        <authorList>
            <person name="Chen S."/>
            <person name="Beeby M."/>
            <person name="Murphy G.E."/>
            <person name="Leadbetter J.R."/>
            <person name="Hendrixson D.R."/>
            <person name="Briegel A."/>
            <person name="Li Z."/>
            <person name="Shi J."/>
            <person name="Tocheva E.I."/>
            <person name="Muller A."/>
            <person name="Dobro M.J."/>
            <person name="Jensen G.J."/>
        </authorList>
    </citation>
    <scope>NUCLEOTIDE SEQUENCE [LARGE SCALE GENOMIC DNA]</scope>
    <source>
        <strain evidence="13 14">DSM 6540</strain>
    </source>
</reference>
<feature type="binding site" evidence="10">
    <location>
        <position position="263"/>
    </location>
    <ligand>
        <name>K(+)</name>
        <dbReference type="ChEBI" id="CHEBI:29103"/>
    </ligand>
</feature>
<keyword evidence="7 10" id="KW-0460">Magnesium</keyword>
<dbReference type="NCBIfam" id="TIGR00231">
    <property type="entry name" value="small_GTP"/>
    <property type="match status" value="1"/>
</dbReference>
<dbReference type="STRING" id="1009370.ALO_04763"/>
<keyword evidence="4 10" id="KW-0479">Metal-binding</keyword>
<comment type="caution">
    <text evidence="10">Lacks conserved residue(s) required for the propagation of feature annotation.</text>
</comment>
<gene>
    <name evidence="10" type="primary">mnmE</name>
    <name evidence="10 13" type="synonym">trmE</name>
    <name evidence="13" type="ORF">ALO_04763</name>
</gene>
<proteinExistence type="inferred from homology"/>
<dbReference type="InterPro" id="IPR005225">
    <property type="entry name" value="Small_GTP-bd"/>
</dbReference>
<feature type="binding site" evidence="10">
    <location>
        <begin position="242"/>
        <end position="247"/>
    </location>
    <ligand>
        <name>GTP</name>
        <dbReference type="ChEBI" id="CHEBI:37565"/>
    </ligand>
</feature>
<sequence length="470" mass="50225">MKALVQAFQHSMDDTISAIATAPGEGGIGIVRLSGPAALVIAGKLFRGIKDRRIQAIKSYQAAYGNIVDPDTGQAVDEALVLVMRNPHSYTKEDVVEIQCHGGMVPLRRILELTVQAGARIAEPGEFTKRAFLNGRLDLSQAEAVIDVIRAKTDASLKMAVGQLNGAVSQKVQGLRQELLAMIAHLEAAIDFPEEDIDAVAVDRVQASVNQVLVTVNAMLATASTGQILREGLATVIIGKPNVGKSSLLNALSGQNRAIVTDIPGTTRDIIEEYVNIRGIPLRVLDTAGIRDTADAVEQIGVERAKASLEQADLILLVLDASTPLTTEDRQVITFLTGRKGIVLVNKSDLPAVWDIAEIQTGIGGTRIISLSIQQGSGLDRLEQAIVDMVYSGSLILGEGGIVNNVRHIMILRQAKSHLEAALATICQGMPLDCISIDIRAAWEKLGEITGDTLGEDIIDKIFSEFCIGK</sequence>
<feature type="binding site" evidence="10">
    <location>
        <position position="246"/>
    </location>
    <ligand>
        <name>Mg(2+)</name>
        <dbReference type="ChEBI" id="CHEBI:18420"/>
    </ligand>
</feature>
<evidence type="ECO:0000256" key="2">
    <source>
        <dbReference type="ARBA" id="ARBA00022490"/>
    </source>
</evidence>
<feature type="binding site" evidence="10">
    <location>
        <position position="97"/>
    </location>
    <ligand>
        <name>(6S)-5-formyl-5,6,7,8-tetrahydrofolate</name>
        <dbReference type="ChEBI" id="CHEBI:57457"/>
    </ligand>
</feature>
<evidence type="ECO:0000256" key="4">
    <source>
        <dbReference type="ARBA" id="ARBA00022723"/>
    </source>
</evidence>
<keyword evidence="14" id="KW-1185">Reference proteome</keyword>
<feature type="binding site" evidence="10">
    <location>
        <position position="136"/>
    </location>
    <ligand>
        <name>(6S)-5-formyl-5,6,7,8-tetrahydrofolate</name>
        <dbReference type="ChEBI" id="CHEBI:57457"/>
    </ligand>
</feature>
<evidence type="ECO:0000256" key="11">
    <source>
        <dbReference type="RuleBase" id="RU003313"/>
    </source>
</evidence>
<evidence type="ECO:0000256" key="3">
    <source>
        <dbReference type="ARBA" id="ARBA00022694"/>
    </source>
</evidence>
<comment type="similarity">
    <text evidence="1 10 11">Belongs to the TRAFAC class TrmE-Era-EngA-EngB-Septin-like GTPase superfamily. TrmE GTPase family.</text>
</comment>
<dbReference type="PROSITE" id="PS51709">
    <property type="entry name" value="G_TRME"/>
    <property type="match status" value="1"/>
</dbReference>
<dbReference type="EC" id="3.6.-.-" evidence="10"/>
<dbReference type="GO" id="GO:0046872">
    <property type="term" value="F:metal ion binding"/>
    <property type="evidence" value="ECO:0007669"/>
    <property type="project" value="UniProtKB-KW"/>
</dbReference>
<dbReference type="InterPro" id="IPR018948">
    <property type="entry name" value="GTP-bd_TrmE_N"/>
</dbReference>
<dbReference type="GO" id="GO:0042802">
    <property type="term" value="F:identical protein binding"/>
    <property type="evidence" value="ECO:0007669"/>
    <property type="project" value="UniProtKB-ARBA"/>
</dbReference>
<dbReference type="PRINTS" id="PR00326">
    <property type="entry name" value="GTP1OBG"/>
</dbReference>
<evidence type="ECO:0000256" key="7">
    <source>
        <dbReference type="ARBA" id="ARBA00022842"/>
    </source>
</evidence>
<comment type="subcellular location">
    <subcellularLocation>
        <location evidence="10">Cytoplasm</location>
    </subcellularLocation>
</comment>
<dbReference type="Gene3D" id="1.20.120.430">
    <property type="entry name" value="tRNA modification GTPase MnmE domain 2"/>
    <property type="match status" value="1"/>
</dbReference>
<feature type="binding site" evidence="10">
    <location>
        <position position="266"/>
    </location>
    <ligand>
        <name>K(+)</name>
        <dbReference type="ChEBI" id="CHEBI:29103"/>
    </ligand>
</feature>
<dbReference type="EMBL" id="AFGF01000037">
    <property type="protein sequence ID" value="EGO65077.1"/>
    <property type="molecule type" value="Genomic_DNA"/>
</dbReference>
<dbReference type="GO" id="GO:0005525">
    <property type="term" value="F:GTP binding"/>
    <property type="evidence" value="ECO:0007669"/>
    <property type="project" value="UniProtKB-UniRule"/>
</dbReference>
<dbReference type="CDD" id="cd04164">
    <property type="entry name" value="trmE"/>
    <property type="match status" value="1"/>
</dbReference>
<dbReference type="Gene3D" id="3.40.50.300">
    <property type="entry name" value="P-loop containing nucleotide triphosphate hydrolases"/>
    <property type="match status" value="1"/>
</dbReference>
<dbReference type="InterPro" id="IPR006073">
    <property type="entry name" value="GTP-bd"/>
</dbReference>
<dbReference type="Gene3D" id="3.30.1360.120">
    <property type="entry name" value="Probable tRNA modification gtpase trme, domain 1"/>
    <property type="match status" value="1"/>
</dbReference>
<dbReference type="SUPFAM" id="SSF52540">
    <property type="entry name" value="P-loop containing nucleoside triphosphate hydrolases"/>
    <property type="match status" value="1"/>
</dbReference>
<feature type="binding site" evidence="10">
    <location>
        <begin position="286"/>
        <end position="289"/>
    </location>
    <ligand>
        <name>GTP</name>
        <dbReference type="ChEBI" id="CHEBI:37565"/>
    </ligand>
</feature>
<accession>F7NFW9</accession>
<keyword evidence="9 10" id="KW-0342">GTP-binding</keyword>
<evidence type="ECO:0000259" key="12">
    <source>
        <dbReference type="PROSITE" id="PS51709"/>
    </source>
</evidence>
<feature type="binding site" evidence="10">
    <location>
        <position position="32"/>
    </location>
    <ligand>
        <name>(6S)-5-formyl-5,6,7,8-tetrahydrofolate</name>
        <dbReference type="ChEBI" id="CHEBI:57457"/>
    </ligand>
</feature>
<evidence type="ECO:0000256" key="8">
    <source>
        <dbReference type="ARBA" id="ARBA00022958"/>
    </source>
</evidence>
<comment type="function">
    <text evidence="10">Exhibits a very high intrinsic GTPase hydrolysis rate. Involved in the addition of a carboxymethylaminomethyl (cmnm) group at the wobble position (U34) of certain tRNAs, forming tRNA-cmnm(5)s(2)U34.</text>
</comment>
<dbReference type="GO" id="GO:0030488">
    <property type="term" value="P:tRNA methylation"/>
    <property type="evidence" value="ECO:0007669"/>
    <property type="project" value="TreeGrafter"/>
</dbReference>
<dbReference type="InterPro" id="IPR025867">
    <property type="entry name" value="MnmE_helical"/>
</dbReference>
<feature type="binding site" evidence="10">
    <location>
        <position position="470"/>
    </location>
    <ligand>
        <name>(6S)-5-formyl-5,6,7,8-tetrahydrofolate</name>
        <dbReference type="ChEBI" id="CHEBI:57457"/>
    </ligand>
</feature>
<comment type="caution">
    <text evidence="13">The sequence shown here is derived from an EMBL/GenBank/DDBJ whole genome shotgun (WGS) entry which is preliminary data.</text>
</comment>
<dbReference type="InterPro" id="IPR027368">
    <property type="entry name" value="MnmE_dom2"/>
</dbReference>
<evidence type="ECO:0000256" key="1">
    <source>
        <dbReference type="ARBA" id="ARBA00011043"/>
    </source>
</evidence>
<keyword evidence="5 10" id="KW-0547">Nucleotide-binding</keyword>
<evidence type="ECO:0000256" key="10">
    <source>
        <dbReference type="HAMAP-Rule" id="MF_00379"/>
    </source>
</evidence>
<keyword evidence="2 10" id="KW-0963">Cytoplasm</keyword>
<keyword evidence="8 10" id="KW-0630">Potassium</keyword>
<evidence type="ECO:0000256" key="5">
    <source>
        <dbReference type="ARBA" id="ARBA00022741"/>
    </source>
</evidence>
<dbReference type="GO" id="GO:0003924">
    <property type="term" value="F:GTPase activity"/>
    <property type="evidence" value="ECO:0007669"/>
    <property type="project" value="UniProtKB-UniRule"/>
</dbReference>
<dbReference type="FunFam" id="3.30.1360.120:FF:000003">
    <property type="entry name" value="tRNA modification GTPase MnmE"/>
    <property type="match status" value="1"/>
</dbReference>
<feature type="binding site" evidence="10">
    <location>
        <position position="267"/>
    </location>
    <ligand>
        <name>Mg(2+)</name>
        <dbReference type="ChEBI" id="CHEBI:18420"/>
    </ligand>
</feature>
<dbReference type="Pfam" id="PF12631">
    <property type="entry name" value="MnmE_helical"/>
    <property type="match status" value="1"/>
</dbReference>
<evidence type="ECO:0000313" key="13">
    <source>
        <dbReference type="EMBL" id="EGO65077.1"/>
    </source>
</evidence>
<dbReference type="InterPro" id="IPR004520">
    <property type="entry name" value="GTPase_MnmE"/>
</dbReference>
<evidence type="ECO:0000256" key="9">
    <source>
        <dbReference type="ARBA" id="ARBA00023134"/>
    </source>
</evidence>
<dbReference type="InterPro" id="IPR031168">
    <property type="entry name" value="G_TrmE"/>
</dbReference>
<dbReference type="InterPro" id="IPR027266">
    <property type="entry name" value="TrmE/GcvT-like"/>
</dbReference>
<dbReference type="GO" id="GO:0002098">
    <property type="term" value="P:tRNA wobble uridine modification"/>
    <property type="evidence" value="ECO:0007669"/>
    <property type="project" value="TreeGrafter"/>
</dbReference>
<protein>
    <recommendedName>
        <fullName evidence="10">tRNA modification GTPase MnmE</fullName>
        <ecNumber evidence="10">3.6.-.-</ecNumber>
    </recommendedName>
</protein>